<sequence>MTIELVFKVTGEDGEPRDIVVRIHEPTRNPPEKKWPWVVPVEVDGRNYNVSGEDPLDAIESGARHAAILLSELHGDALDPPLEPRMKEGE</sequence>
<dbReference type="EMBL" id="CP012670">
    <property type="protein sequence ID" value="AUX24348.1"/>
    <property type="molecule type" value="Genomic_DNA"/>
</dbReference>
<evidence type="ECO:0000313" key="2">
    <source>
        <dbReference type="Proteomes" id="UP000295781"/>
    </source>
</evidence>
<dbReference type="Proteomes" id="UP000295781">
    <property type="component" value="Chromosome"/>
</dbReference>
<reference evidence="1 2" key="1">
    <citation type="submission" date="2015-09" db="EMBL/GenBank/DDBJ databases">
        <title>Sorangium comparison.</title>
        <authorList>
            <person name="Zaburannyi N."/>
            <person name="Bunk B."/>
            <person name="Overmann J."/>
            <person name="Mueller R."/>
        </authorList>
    </citation>
    <scope>NUCLEOTIDE SEQUENCE [LARGE SCALE GENOMIC DNA]</scope>
    <source>
        <strain evidence="1 2">So ceGT47</strain>
    </source>
</reference>
<dbReference type="RefSeq" id="WP_242515188.1">
    <property type="nucleotide sequence ID" value="NZ_CP012670.1"/>
</dbReference>
<gene>
    <name evidence="1" type="ORF">SOCEGT47_048850</name>
</gene>
<proteinExistence type="predicted"/>
<protein>
    <submittedName>
        <fullName evidence="1">Uncharacterized protein</fullName>
    </submittedName>
</protein>
<name>A0A4P2Q5L6_SORCE</name>
<evidence type="ECO:0000313" key="1">
    <source>
        <dbReference type="EMBL" id="AUX24348.1"/>
    </source>
</evidence>
<dbReference type="AlphaFoldDB" id="A0A4P2Q5L6"/>
<accession>A0A4P2Q5L6</accession>
<organism evidence="1 2">
    <name type="scientific">Sorangium cellulosum</name>
    <name type="common">Polyangium cellulosum</name>
    <dbReference type="NCBI Taxonomy" id="56"/>
    <lineage>
        <taxon>Bacteria</taxon>
        <taxon>Pseudomonadati</taxon>
        <taxon>Myxococcota</taxon>
        <taxon>Polyangia</taxon>
        <taxon>Polyangiales</taxon>
        <taxon>Polyangiaceae</taxon>
        <taxon>Sorangium</taxon>
    </lineage>
</organism>